<feature type="compositionally biased region" description="Acidic residues" evidence="1">
    <location>
        <begin position="58"/>
        <end position="78"/>
    </location>
</feature>
<sequence length="209" mass="21804">MALLNKLKSLFGLDDGRSGSDRQSTDDVGVTVEREPGATEPADEEAPPATPAPGTEAADPEPANESEPEPEPDIDPESAPDREPDSEPSTESGVDPEVDTPPAETEDDGPLVDSESEPIETVEPEQEIGDGADETEPDATDSPTDDAEPSDEGALREIKGIGPSYATKLSEAGVDSPGDLAAADAEELSATTGLSEKRIQGWIDRAQDR</sequence>
<dbReference type="EC" id="2.3.1.-" evidence="2"/>
<dbReference type="RefSeq" id="WP_066378175.1">
    <property type="nucleotide sequence ID" value="NZ_LTAZ01000001.1"/>
</dbReference>
<feature type="region of interest" description="Disordered" evidence="1">
    <location>
        <begin position="1"/>
        <end position="162"/>
    </location>
</feature>
<dbReference type="GO" id="GO:0016746">
    <property type="term" value="F:acyltransferase activity"/>
    <property type="evidence" value="ECO:0007669"/>
    <property type="project" value="UniProtKB-KW"/>
</dbReference>
<name>A0A151AIL1_9EURY</name>
<dbReference type="GO" id="GO:0000166">
    <property type="term" value="F:nucleotide binding"/>
    <property type="evidence" value="ECO:0007669"/>
    <property type="project" value="InterPro"/>
</dbReference>
<proteinExistence type="predicted"/>
<protein>
    <submittedName>
        <fullName evidence="2">Poly(3-hydroxyalkanoate) polymerase subunit PhaC</fullName>
        <ecNumber evidence="2">2.3.1.-</ecNumber>
    </submittedName>
</protein>
<dbReference type="PATRIC" id="fig|1008153.3.peg.105"/>
<feature type="compositionally biased region" description="Basic and acidic residues" evidence="1">
    <location>
        <begin position="14"/>
        <end position="25"/>
    </location>
</feature>
<evidence type="ECO:0000313" key="3">
    <source>
        <dbReference type="Proteomes" id="UP000075321"/>
    </source>
</evidence>
<reference evidence="2 3" key="1">
    <citation type="submission" date="2016-02" db="EMBL/GenBank/DDBJ databases">
        <title>Genome sequence of Halalkalicoccus paucihalophilus DSM 24557.</title>
        <authorList>
            <person name="Poehlein A."/>
            <person name="Daniel R."/>
        </authorList>
    </citation>
    <scope>NUCLEOTIDE SEQUENCE [LARGE SCALE GENOMIC DNA]</scope>
    <source>
        <strain evidence="2 3">DSM 24557</strain>
    </source>
</reference>
<gene>
    <name evidence="2" type="primary">phaC_1</name>
    <name evidence="2" type="ORF">HAPAU_01000</name>
</gene>
<dbReference type="AlphaFoldDB" id="A0A151AIL1"/>
<dbReference type="Pfam" id="PF14520">
    <property type="entry name" value="HHH_5"/>
    <property type="match status" value="1"/>
</dbReference>
<keyword evidence="2" id="KW-0012">Acyltransferase</keyword>
<dbReference type="SUPFAM" id="SSF47794">
    <property type="entry name" value="Rad51 N-terminal domain-like"/>
    <property type="match status" value="1"/>
</dbReference>
<dbReference type="EMBL" id="LTAZ01000001">
    <property type="protein sequence ID" value="KYH27434.1"/>
    <property type="molecule type" value="Genomic_DNA"/>
</dbReference>
<evidence type="ECO:0000256" key="1">
    <source>
        <dbReference type="SAM" id="MobiDB-lite"/>
    </source>
</evidence>
<keyword evidence="3" id="KW-1185">Reference proteome</keyword>
<keyword evidence="2" id="KW-0808">Transferase</keyword>
<feature type="compositionally biased region" description="Acidic residues" evidence="1">
    <location>
        <begin position="86"/>
        <end position="151"/>
    </location>
</feature>
<dbReference type="OrthoDB" id="202878at2157"/>
<dbReference type="Gene3D" id="1.10.150.20">
    <property type="entry name" value="5' to 3' exonuclease, C-terminal subdomain"/>
    <property type="match status" value="1"/>
</dbReference>
<dbReference type="InterPro" id="IPR010995">
    <property type="entry name" value="DNA_repair_Rad51/TF_NusA_a-hlx"/>
</dbReference>
<dbReference type="Proteomes" id="UP000075321">
    <property type="component" value="Unassembled WGS sequence"/>
</dbReference>
<accession>A0A151AIL1</accession>
<comment type="caution">
    <text evidence="2">The sequence shown here is derived from an EMBL/GenBank/DDBJ whole genome shotgun (WGS) entry which is preliminary data.</text>
</comment>
<evidence type="ECO:0000313" key="2">
    <source>
        <dbReference type="EMBL" id="KYH27434.1"/>
    </source>
</evidence>
<organism evidence="2 3">
    <name type="scientific">Halalkalicoccus paucihalophilus</name>
    <dbReference type="NCBI Taxonomy" id="1008153"/>
    <lineage>
        <taxon>Archaea</taxon>
        <taxon>Methanobacteriati</taxon>
        <taxon>Methanobacteriota</taxon>
        <taxon>Stenosarchaea group</taxon>
        <taxon>Halobacteria</taxon>
        <taxon>Halobacteriales</taxon>
        <taxon>Halococcaceae</taxon>
        <taxon>Halalkalicoccus</taxon>
    </lineage>
</organism>